<dbReference type="AlphaFoldDB" id="A0A9D3YMG5"/>
<organism evidence="2 3">
    <name type="scientific">Dreissena polymorpha</name>
    <name type="common">Zebra mussel</name>
    <name type="synonym">Mytilus polymorpha</name>
    <dbReference type="NCBI Taxonomy" id="45954"/>
    <lineage>
        <taxon>Eukaryota</taxon>
        <taxon>Metazoa</taxon>
        <taxon>Spiralia</taxon>
        <taxon>Lophotrochozoa</taxon>
        <taxon>Mollusca</taxon>
        <taxon>Bivalvia</taxon>
        <taxon>Autobranchia</taxon>
        <taxon>Heteroconchia</taxon>
        <taxon>Euheterodonta</taxon>
        <taxon>Imparidentia</taxon>
        <taxon>Neoheterodontei</taxon>
        <taxon>Myida</taxon>
        <taxon>Dreissenoidea</taxon>
        <taxon>Dreissenidae</taxon>
        <taxon>Dreissena</taxon>
    </lineage>
</organism>
<dbReference type="Proteomes" id="UP000828390">
    <property type="component" value="Unassembled WGS sequence"/>
</dbReference>
<reference evidence="2" key="1">
    <citation type="journal article" date="2019" name="bioRxiv">
        <title>The Genome of the Zebra Mussel, Dreissena polymorpha: A Resource for Invasive Species Research.</title>
        <authorList>
            <person name="McCartney M.A."/>
            <person name="Auch B."/>
            <person name="Kono T."/>
            <person name="Mallez S."/>
            <person name="Zhang Y."/>
            <person name="Obille A."/>
            <person name="Becker A."/>
            <person name="Abrahante J.E."/>
            <person name="Garbe J."/>
            <person name="Badalamenti J.P."/>
            <person name="Herman A."/>
            <person name="Mangelson H."/>
            <person name="Liachko I."/>
            <person name="Sullivan S."/>
            <person name="Sone E.D."/>
            <person name="Koren S."/>
            <person name="Silverstein K.A.T."/>
            <person name="Beckman K.B."/>
            <person name="Gohl D.M."/>
        </authorList>
    </citation>
    <scope>NUCLEOTIDE SEQUENCE</scope>
    <source>
        <strain evidence="2">Duluth1</strain>
        <tissue evidence="2">Whole animal</tissue>
    </source>
</reference>
<dbReference type="EMBL" id="JAIWYP010000015">
    <property type="protein sequence ID" value="KAH3701573.1"/>
    <property type="molecule type" value="Genomic_DNA"/>
</dbReference>
<gene>
    <name evidence="2" type="ORF">DPMN_076561</name>
</gene>
<evidence type="ECO:0000313" key="2">
    <source>
        <dbReference type="EMBL" id="KAH3701573.1"/>
    </source>
</evidence>
<keyword evidence="3" id="KW-1185">Reference proteome</keyword>
<name>A0A9D3YMG5_DREPO</name>
<sequence>MIGENMGLREKTVPTSGGNDFQRTTESGFESGFDIIRANVLRKCNLKSDLPHYLSTRSHGCGLEYAYFDNSWDIRVLGIPVHGSCPLRPRCRHFRRSGWVETDFPKETPACWYGGHQPNAHSSGNGAHLSVNGD</sequence>
<feature type="compositionally biased region" description="Polar residues" evidence="1">
    <location>
        <begin position="13"/>
        <end position="24"/>
    </location>
</feature>
<protein>
    <submittedName>
        <fullName evidence="2">Uncharacterized protein</fullName>
    </submittedName>
</protein>
<accession>A0A9D3YMG5</accession>
<comment type="caution">
    <text evidence="2">The sequence shown here is derived from an EMBL/GenBank/DDBJ whole genome shotgun (WGS) entry which is preliminary data.</text>
</comment>
<feature type="region of interest" description="Disordered" evidence="1">
    <location>
        <begin position="1"/>
        <end position="24"/>
    </location>
</feature>
<evidence type="ECO:0000256" key="1">
    <source>
        <dbReference type="SAM" id="MobiDB-lite"/>
    </source>
</evidence>
<reference evidence="2" key="2">
    <citation type="submission" date="2020-11" db="EMBL/GenBank/DDBJ databases">
        <authorList>
            <person name="McCartney M.A."/>
            <person name="Auch B."/>
            <person name="Kono T."/>
            <person name="Mallez S."/>
            <person name="Becker A."/>
            <person name="Gohl D.M."/>
            <person name="Silverstein K.A.T."/>
            <person name="Koren S."/>
            <person name="Bechman K.B."/>
            <person name="Herman A."/>
            <person name="Abrahante J.E."/>
            <person name="Garbe J."/>
        </authorList>
    </citation>
    <scope>NUCLEOTIDE SEQUENCE</scope>
    <source>
        <strain evidence="2">Duluth1</strain>
        <tissue evidence="2">Whole animal</tissue>
    </source>
</reference>
<proteinExistence type="predicted"/>
<evidence type="ECO:0000313" key="3">
    <source>
        <dbReference type="Proteomes" id="UP000828390"/>
    </source>
</evidence>